<keyword evidence="8" id="KW-0496">Mitochondrion</keyword>
<comment type="subcellular location">
    <subcellularLocation>
        <location evidence="2">Mitochondrion</location>
    </subcellularLocation>
</comment>
<accession>A0AAD7EP42</accession>
<evidence type="ECO:0000256" key="1">
    <source>
        <dbReference type="ARBA" id="ARBA00001964"/>
    </source>
</evidence>
<dbReference type="GO" id="GO:0005829">
    <property type="term" value="C:cytosol"/>
    <property type="evidence" value="ECO:0007669"/>
    <property type="project" value="TreeGrafter"/>
</dbReference>
<sequence>MSCSIPLAQYLFSRLRQLNCHSLHGVPGDFTLRALDTLPESGVRWIGNSSELCAGYAADGYARAAALARTTASPQSAVPRVGALFTTYGVGELSAINAVAGSYAESVPVVHFVGTPSRRQWRSTACIHHTLGDGRMHVYAEMAKQITCAQADLSCDDVGEAVERYDRALEECVKQSKPIYVNLPSDMISQRVPSSLLSRPLHLQPAPNDKTEEDAVVATILSRIHSAQMPLAIADGLGYQWDLAEEVNELIRLTDIPATCFSAGKGLVDESLPSWIGPLGAPTEYSKSTDLALLFGPLLSDTNTAGWSAVPDPDVSISFGLDYVCIGPTTHHLRGKPTLQKLILRLQEGLAKRTHREGIKRSDHVAPGSSSSIGQDAFWSRMSSWLKPYDTVLLANGTPLIGGRDMRLPSPVQVIASGIWCSIGHMLPAAQGVAAAKRDHGTPGRTVLFEGDGSFQVTCQSISDIIRDKLDVTIFMANNAGYTYERLLHGLDAAYNDVPAWRYMDAARFFGAKENSETYPVLSRKVQTWGELEEVLADERVGDGRGLKMIDVVMGPEDVPEASRAGLKTAGDALRAM</sequence>
<feature type="binding site" evidence="10">
    <location>
        <position position="452"/>
    </location>
    <ligand>
        <name>Mg(2+)</name>
        <dbReference type="ChEBI" id="CHEBI:18420"/>
    </ligand>
</feature>
<keyword evidence="4 10" id="KW-0479">Metal-binding</keyword>
<comment type="caution">
    <text evidence="15">The sequence shown here is derived from an EMBL/GenBank/DDBJ whole genome shotgun (WGS) entry which is preliminary data.</text>
</comment>
<dbReference type="Gene3D" id="3.40.50.970">
    <property type="match status" value="2"/>
</dbReference>
<dbReference type="InterPro" id="IPR047214">
    <property type="entry name" value="TPP_PDC_IPDC"/>
</dbReference>
<keyword evidence="7 11" id="KW-0786">Thiamine pyrophosphate</keyword>
<dbReference type="GO" id="GO:0000287">
    <property type="term" value="F:magnesium ion binding"/>
    <property type="evidence" value="ECO:0007669"/>
    <property type="project" value="InterPro"/>
</dbReference>
<dbReference type="SUPFAM" id="SSF52467">
    <property type="entry name" value="DHS-like NAD/FAD-binding domain"/>
    <property type="match status" value="1"/>
</dbReference>
<evidence type="ECO:0000256" key="8">
    <source>
        <dbReference type="ARBA" id="ARBA00023128"/>
    </source>
</evidence>
<dbReference type="Pfam" id="PF02776">
    <property type="entry name" value="TPP_enzyme_N"/>
    <property type="match status" value="1"/>
</dbReference>
<dbReference type="CDD" id="cd02005">
    <property type="entry name" value="TPP_PDC_IPDC"/>
    <property type="match status" value="1"/>
</dbReference>
<dbReference type="PANTHER" id="PTHR43452:SF11">
    <property type="entry name" value="PYRUVATE DECARBOXYLASE"/>
    <property type="match status" value="1"/>
</dbReference>
<dbReference type="Gene3D" id="3.40.50.1220">
    <property type="entry name" value="TPP-binding domain"/>
    <property type="match status" value="1"/>
</dbReference>
<evidence type="ECO:0000256" key="6">
    <source>
        <dbReference type="ARBA" id="ARBA00022842"/>
    </source>
</evidence>
<dbReference type="Pfam" id="PF02775">
    <property type="entry name" value="TPP_enzyme_C"/>
    <property type="match status" value="1"/>
</dbReference>
<organism evidence="15 16">
    <name type="scientific">Mycena albidolilacea</name>
    <dbReference type="NCBI Taxonomy" id="1033008"/>
    <lineage>
        <taxon>Eukaryota</taxon>
        <taxon>Fungi</taxon>
        <taxon>Dikarya</taxon>
        <taxon>Basidiomycota</taxon>
        <taxon>Agaricomycotina</taxon>
        <taxon>Agaricomycetes</taxon>
        <taxon>Agaricomycetidae</taxon>
        <taxon>Agaricales</taxon>
        <taxon>Marasmiineae</taxon>
        <taxon>Mycenaceae</taxon>
        <taxon>Mycena</taxon>
    </lineage>
</organism>
<dbReference type="GO" id="GO:0030976">
    <property type="term" value="F:thiamine pyrophosphate binding"/>
    <property type="evidence" value="ECO:0007669"/>
    <property type="project" value="InterPro"/>
</dbReference>
<feature type="binding site" evidence="10">
    <location>
        <position position="481"/>
    </location>
    <ligand>
        <name>Mg(2+)</name>
        <dbReference type="ChEBI" id="CHEBI:18420"/>
    </ligand>
</feature>
<dbReference type="InterPro" id="IPR012110">
    <property type="entry name" value="PDC/IPDC-like"/>
</dbReference>
<dbReference type="InterPro" id="IPR012001">
    <property type="entry name" value="Thiamin_PyroP_enz_TPP-bd_dom"/>
</dbReference>
<comment type="cofactor">
    <cofactor evidence="1">
        <name>thiamine diphosphate</name>
        <dbReference type="ChEBI" id="CHEBI:58937"/>
    </cofactor>
</comment>
<dbReference type="GO" id="GO:0005634">
    <property type="term" value="C:nucleus"/>
    <property type="evidence" value="ECO:0007669"/>
    <property type="project" value="TreeGrafter"/>
</dbReference>
<name>A0AAD7EP42_9AGAR</name>
<feature type="domain" description="Thiamine pyrophosphate enzyme N-terminal TPP-binding" evidence="14">
    <location>
        <begin position="7"/>
        <end position="122"/>
    </location>
</feature>
<comment type="cofactor">
    <cofactor evidence="10">
        <name>Mg(2+)</name>
        <dbReference type="ChEBI" id="CHEBI:18420"/>
    </cofactor>
    <text evidence="10">Binds 1 Mg(2+) per subunit.</text>
</comment>
<evidence type="ECO:0000256" key="11">
    <source>
        <dbReference type="RuleBase" id="RU362132"/>
    </source>
</evidence>
<dbReference type="PIRSF" id="PIRSF036565">
    <property type="entry name" value="Pyruvt_ip_decrb"/>
    <property type="match status" value="1"/>
</dbReference>
<evidence type="ECO:0000313" key="16">
    <source>
        <dbReference type="Proteomes" id="UP001218218"/>
    </source>
</evidence>
<dbReference type="GO" id="GO:0000949">
    <property type="term" value="P:aromatic amino acid family catabolic process to alcohol via Ehrlich pathway"/>
    <property type="evidence" value="ECO:0007669"/>
    <property type="project" value="TreeGrafter"/>
</dbReference>
<feature type="binding site" evidence="10">
    <location>
        <position position="479"/>
    </location>
    <ligand>
        <name>Mg(2+)</name>
        <dbReference type="ChEBI" id="CHEBI:18420"/>
    </ligand>
</feature>
<evidence type="ECO:0000256" key="2">
    <source>
        <dbReference type="ARBA" id="ARBA00004173"/>
    </source>
</evidence>
<reference evidence="15" key="1">
    <citation type="submission" date="2023-03" db="EMBL/GenBank/DDBJ databases">
        <title>Massive genome expansion in bonnet fungi (Mycena s.s.) driven by repeated elements and novel gene families across ecological guilds.</title>
        <authorList>
            <consortium name="Lawrence Berkeley National Laboratory"/>
            <person name="Harder C.B."/>
            <person name="Miyauchi S."/>
            <person name="Viragh M."/>
            <person name="Kuo A."/>
            <person name="Thoen E."/>
            <person name="Andreopoulos B."/>
            <person name="Lu D."/>
            <person name="Skrede I."/>
            <person name="Drula E."/>
            <person name="Henrissat B."/>
            <person name="Morin E."/>
            <person name="Kohler A."/>
            <person name="Barry K."/>
            <person name="LaButti K."/>
            <person name="Morin E."/>
            <person name="Salamov A."/>
            <person name="Lipzen A."/>
            <person name="Mereny Z."/>
            <person name="Hegedus B."/>
            <person name="Baldrian P."/>
            <person name="Stursova M."/>
            <person name="Weitz H."/>
            <person name="Taylor A."/>
            <person name="Grigoriev I.V."/>
            <person name="Nagy L.G."/>
            <person name="Martin F."/>
            <person name="Kauserud H."/>
        </authorList>
    </citation>
    <scope>NUCLEOTIDE SEQUENCE</scope>
    <source>
        <strain evidence="15">CBHHK002</strain>
    </source>
</reference>
<dbReference type="Proteomes" id="UP001218218">
    <property type="component" value="Unassembled WGS sequence"/>
</dbReference>
<evidence type="ECO:0000256" key="7">
    <source>
        <dbReference type="ARBA" id="ARBA00023052"/>
    </source>
</evidence>
<evidence type="ECO:0000256" key="3">
    <source>
        <dbReference type="ARBA" id="ARBA00007812"/>
    </source>
</evidence>
<dbReference type="FunFam" id="3.40.50.970:FF:000024">
    <property type="entry name" value="Pyruvate decarboxylase isozyme"/>
    <property type="match status" value="1"/>
</dbReference>
<dbReference type="InterPro" id="IPR047213">
    <property type="entry name" value="TPP_PYR_PDC_IPDC-like"/>
</dbReference>
<feature type="domain" description="Thiamine pyrophosphate enzyme central" evidence="12">
    <location>
        <begin position="218"/>
        <end position="324"/>
    </location>
</feature>
<keyword evidence="5" id="KW-0210">Decarboxylase</keyword>
<evidence type="ECO:0000259" key="12">
    <source>
        <dbReference type="Pfam" id="PF00205"/>
    </source>
</evidence>
<dbReference type="CDD" id="cd07038">
    <property type="entry name" value="TPP_PYR_PDC_IPDC_like"/>
    <property type="match status" value="1"/>
</dbReference>
<feature type="domain" description="Thiamine pyrophosphate enzyme TPP-binding" evidence="13">
    <location>
        <begin position="407"/>
        <end position="513"/>
    </location>
</feature>
<keyword evidence="6 10" id="KW-0460">Magnesium</keyword>
<evidence type="ECO:0000256" key="10">
    <source>
        <dbReference type="PIRSR" id="PIRSR036565-2"/>
    </source>
</evidence>
<keyword evidence="9" id="KW-0456">Lyase</keyword>
<evidence type="ECO:0000256" key="9">
    <source>
        <dbReference type="ARBA" id="ARBA00023239"/>
    </source>
</evidence>
<dbReference type="InterPro" id="IPR011766">
    <property type="entry name" value="TPP_enzyme_TPP-bd"/>
</dbReference>
<dbReference type="Pfam" id="PF00205">
    <property type="entry name" value="TPP_enzyme_M"/>
    <property type="match status" value="1"/>
</dbReference>
<dbReference type="PANTHER" id="PTHR43452">
    <property type="entry name" value="PYRUVATE DECARBOXYLASE"/>
    <property type="match status" value="1"/>
</dbReference>
<evidence type="ECO:0000256" key="4">
    <source>
        <dbReference type="ARBA" id="ARBA00022723"/>
    </source>
</evidence>
<dbReference type="GO" id="GO:0005739">
    <property type="term" value="C:mitochondrion"/>
    <property type="evidence" value="ECO:0007669"/>
    <property type="project" value="UniProtKB-SubCell"/>
</dbReference>
<protein>
    <submittedName>
        <fullName evidence="15">Thiamine diphosphate-binding protein</fullName>
    </submittedName>
</protein>
<keyword evidence="16" id="KW-1185">Reference proteome</keyword>
<dbReference type="SUPFAM" id="SSF52518">
    <property type="entry name" value="Thiamin diphosphate-binding fold (THDP-binding)"/>
    <property type="match status" value="2"/>
</dbReference>
<proteinExistence type="inferred from homology"/>
<evidence type="ECO:0000259" key="14">
    <source>
        <dbReference type="Pfam" id="PF02776"/>
    </source>
</evidence>
<dbReference type="GO" id="GO:0004737">
    <property type="term" value="F:pyruvate decarboxylase activity"/>
    <property type="evidence" value="ECO:0007669"/>
    <property type="project" value="TreeGrafter"/>
</dbReference>
<evidence type="ECO:0000259" key="13">
    <source>
        <dbReference type="Pfam" id="PF02775"/>
    </source>
</evidence>
<gene>
    <name evidence="15" type="ORF">DFH08DRAFT_782325</name>
</gene>
<evidence type="ECO:0000256" key="5">
    <source>
        <dbReference type="ARBA" id="ARBA00022793"/>
    </source>
</evidence>
<dbReference type="InterPro" id="IPR012000">
    <property type="entry name" value="Thiamin_PyroP_enz_cen_dom"/>
</dbReference>
<dbReference type="InterPro" id="IPR029035">
    <property type="entry name" value="DHS-like_NAD/FAD-binding_dom"/>
</dbReference>
<dbReference type="EMBL" id="JARIHO010000023">
    <property type="protein sequence ID" value="KAJ7343564.1"/>
    <property type="molecule type" value="Genomic_DNA"/>
</dbReference>
<dbReference type="InterPro" id="IPR029061">
    <property type="entry name" value="THDP-binding"/>
</dbReference>
<dbReference type="AlphaFoldDB" id="A0AAD7EP42"/>
<evidence type="ECO:0000313" key="15">
    <source>
        <dbReference type="EMBL" id="KAJ7343564.1"/>
    </source>
</evidence>
<comment type="similarity">
    <text evidence="3 11">Belongs to the TPP enzyme family.</text>
</comment>